<dbReference type="InterPro" id="IPR027304">
    <property type="entry name" value="Trigger_fact/SurA_dom_sf"/>
</dbReference>
<sequence length="332" mass="35368">MLIPRAPRVAAAGLLLALTLPTLAACRTSPDVAAYVGDATVTVTELERGVEDRLADDGIAEYAAAGPADYTRRVLGFLVEREVYAEVAERYDVAVDDAAVRERIDQLMGDDDPDDVYAQLAAQGVSRADVAETIRQQLLREELARAEGAGDLSEASLRDAYAQVREEYVQPEFGYITVADEATASAVAAELTAAPEAYAAVAARYPGPSTLPELTRRPAEELPPVLSDEFADAEPGTAFSVPVQDLGVVVGFLAGEVYPSFEELREQVEVVVAERLAAAGAEVADEVREDLDITVNPRYGVLTEEGRLVRGEGGVVRILADRPEVQPAGPGD</sequence>
<feature type="chain" id="PRO_5038399643" evidence="1">
    <location>
        <begin position="25"/>
        <end position="332"/>
    </location>
</feature>
<name>A0A285UZP5_9ACTN</name>
<proteinExistence type="predicted"/>
<evidence type="ECO:0000256" key="1">
    <source>
        <dbReference type="SAM" id="SignalP"/>
    </source>
</evidence>
<dbReference type="PANTHER" id="PTHR47245">
    <property type="entry name" value="PEPTIDYLPROLYL ISOMERASE"/>
    <property type="match status" value="1"/>
</dbReference>
<evidence type="ECO:0000313" key="4">
    <source>
        <dbReference type="Proteomes" id="UP000219435"/>
    </source>
</evidence>
<protein>
    <submittedName>
        <fullName evidence="3">Peptidyl-prolyl cis-trans isomerase SurA</fullName>
    </submittedName>
</protein>
<dbReference type="PANTHER" id="PTHR47245:SF2">
    <property type="entry name" value="PEPTIDYL-PROLYL CIS-TRANS ISOMERASE HP_0175-RELATED"/>
    <property type="match status" value="1"/>
</dbReference>
<evidence type="ECO:0000313" key="3">
    <source>
        <dbReference type="EMBL" id="SOC47137.1"/>
    </source>
</evidence>
<feature type="signal peptide" evidence="1">
    <location>
        <begin position="1"/>
        <end position="24"/>
    </location>
</feature>
<keyword evidence="1" id="KW-0732">Signal</keyword>
<dbReference type="InterPro" id="IPR050245">
    <property type="entry name" value="PrsA_foldase"/>
</dbReference>
<dbReference type="RefSeq" id="WP_176522802.1">
    <property type="nucleotide sequence ID" value="NZ_OBQI01000001.1"/>
</dbReference>
<dbReference type="SUPFAM" id="SSF109998">
    <property type="entry name" value="Triger factor/SurA peptide-binding domain-like"/>
    <property type="match status" value="1"/>
</dbReference>
<dbReference type="PROSITE" id="PS51257">
    <property type="entry name" value="PROKAR_LIPOPROTEIN"/>
    <property type="match status" value="1"/>
</dbReference>
<organism evidence="3 4">
    <name type="scientific">Blastococcus aggregatus</name>
    <dbReference type="NCBI Taxonomy" id="38502"/>
    <lineage>
        <taxon>Bacteria</taxon>
        <taxon>Bacillati</taxon>
        <taxon>Actinomycetota</taxon>
        <taxon>Actinomycetes</taxon>
        <taxon>Geodermatophilales</taxon>
        <taxon>Geodermatophilaceae</taxon>
        <taxon>Blastococcus</taxon>
    </lineage>
</organism>
<keyword evidence="4" id="KW-1185">Reference proteome</keyword>
<gene>
    <name evidence="3" type="ORF">SAMN05660748_0643</name>
</gene>
<keyword evidence="3" id="KW-0413">Isomerase</keyword>
<reference evidence="4" key="1">
    <citation type="submission" date="2017-08" db="EMBL/GenBank/DDBJ databases">
        <authorList>
            <person name="Varghese N."/>
            <person name="Submissions S."/>
        </authorList>
    </citation>
    <scope>NUCLEOTIDE SEQUENCE [LARGE SCALE GENOMIC DNA]</scope>
    <source>
        <strain evidence="4">DSM 4725</strain>
    </source>
</reference>
<dbReference type="Proteomes" id="UP000219435">
    <property type="component" value="Unassembled WGS sequence"/>
</dbReference>
<dbReference type="Gene3D" id="1.10.4030.10">
    <property type="entry name" value="Porin chaperone SurA, peptide-binding domain"/>
    <property type="match status" value="1"/>
</dbReference>
<feature type="domain" description="PpiC" evidence="2">
    <location>
        <begin position="153"/>
        <end position="264"/>
    </location>
</feature>
<accession>A0A285UZP5</accession>
<evidence type="ECO:0000259" key="2">
    <source>
        <dbReference type="Pfam" id="PF13145"/>
    </source>
</evidence>
<dbReference type="Pfam" id="PF13145">
    <property type="entry name" value="Rotamase_2"/>
    <property type="match status" value="1"/>
</dbReference>
<dbReference type="Pfam" id="PF13624">
    <property type="entry name" value="SurA_N_3"/>
    <property type="match status" value="1"/>
</dbReference>
<dbReference type="InterPro" id="IPR000297">
    <property type="entry name" value="PPIase_PpiC"/>
</dbReference>
<dbReference type="GO" id="GO:0003755">
    <property type="term" value="F:peptidyl-prolyl cis-trans isomerase activity"/>
    <property type="evidence" value="ECO:0007669"/>
    <property type="project" value="InterPro"/>
</dbReference>
<dbReference type="AlphaFoldDB" id="A0A285UZP5"/>
<dbReference type="EMBL" id="OBQI01000001">
    <property type="protein sequence ID" value="SOC47137.1"/>
    <property type="molecule type" value="Genomic_DNA"/>
</dbReference>